<sequence>MSEVKGDAKLVMMANQIATFFASQRHADPVEGVRNHLRLFWEPRMRKAIIAHLQGGGEGLDPVAKAAVEKLAAGA</sequence>
<accession>A0A975IU51</accession>
<protein>
    <submittedName>
        <fullName evidence="1">Formate dehydrogenase subunit delta</fullName>
    </submittedName>
</protein>
<proteinExistence type="predicted"/>
<dbReference type="EMBL" id="CP073078">
    <property type="protein sequence ID" value="QUD87164.1"/>
    <property type="molecule type" value="Genomic_DNA"/>
</dbReference>
<evidence type="ECO:0000313" key="1">
    <source>
        <dbReference type="EMBL" id="QUD87164.1"/>
    </source>
</evidence>
<gene>
    <name evidence="1" type="ORF">KCG34_19195</name>
</gene>
<dbReference type="Pfam" id="PF11390">
    <property type="entry name" value="FdsD"/>
    <property type="match status" value="1"/>
</dbReference>
<reference evidence="1" key="1">
    <citation type="submission" date="2021-04" db="EMBL/GenBank/DDBJ databases">
        <title>The complete genome sequence of Caulobacter sp. S6.</title>
        <authorList>
            <person name="Tang Y."/>
            <person name="Ouyang W."/>
            <person name="Liu Q."/>
            <person name="Huang B."/>
            <person name="Guo Z."/>
            <person name="Lei P."/>
        </authorList>
    </citation>
    <scope>NUCLEOTIDE SEQUENCE</scope>
    <source>
        <strain evidence="1">S6</strain>
    </source>
</reference>
<dbReference type="InterPro" id="IPR021074">
    <property type="entry name" value="Formate_DH_dsu"/>
</dbReference>
<keyword evidence="2" id="KW-1185">Reference proteome</keyword>
<dbReference type="Proteomes" id="UP000676409">
    <property type="component" value="Chromosome"/>
</dbReference>
<dbReference type="KEGG" id="caul:KCG34_19195"/>
<name>A0A975IU51_9CAUL</name>
<dbReference type="RefSeq" id="WP_211937216.1">
    <property type="nucleotide sequence ID" value="NZ_CP073078.1"/>
</dbReference>
<evidence type="ECO:0000313" key="2">
    <source>
        <dbReference type="Proteomes" id="UP000676409"/>
    </source>
</evidence>
<dbReference type="AlphaFoldDB" id="A0A975IU51"/>
<organism evidence="1 2">
    <name type="scientific">Phenylobacterium montanum</name>
    <dbReference type="NCBI Taxonomy" id="2823693"/>
    <lineage>
        <taxon>Bacteria</taxon>
        <taxon>Pseudomonadati</taxon>
        <taxon>Pseudomonadota</taxon>
        <taxon>Alphaproteobacteria</taxon>
        <taxon>Caulobacterales</taxon>
        <taxon>Caulobacteraceae</taxon>
        <taxon>Phenylobacterium</taxon>
    </lineage>
</organism>